<dbReference type="GO" id="GO:0006281">
    <property type="term" value="P:DNA repair"/>
    <property type="evidence" value="ECO:0007669"/>
    <property type="project" value="InterPro"/>
</dbReference>
<reference evidence="7" key="1">
    <citation type="submission" date="2025-08" db="UniProtKB">
        <authorList>
            <consortium name="RefSeq"/>
        </authorList>
    </citation>
    <scope>IDENTIFICATION</scope>
    <source>
        <strain evidence="7">Airmid</strain>
    </source>
</reference>
<dbReference type="OrthoDB" id="10524692at2759"/>
<protein>
    <submittedName>
        <fullName evidence="7">Uncharacterized protein LOC113790828</fullName>
    </submittedName>
</protein>
<dbReference type="GO" id="GO:0005634">
    <property type="term" value="C:nucleus"/>
    <property type="evidence" value="ECO:0007669"/>
    <property type="project" value="UniProtKB-SubCell"/>
</dbReference>
<dbReference type="RefSeq" id="XP_027196336.1">
    <property type="nucleotide sequence ID" value="XM_027340535.1"/>
</dbReference>
<keyword evidence="2" id="KW-0227">DNA damage</keyword>
<dbReference type="InterPro" id="IPR013882">
    <property type="entry name" value="Ctp1_C"/>
</dbReference>
<feature type="region of interest" description="Disordered" evidence="4">
    <location>
        <begin position="420"/>
        <end position="440"/>
    </location>
</feature>
<name>A0A6P6XU23_DERPT</name>
<evidence type="ECO:0000259" key="5">
    <source>
        <dbReference type="Pfam" id="PF08573"/>
    </source>
</evidence>
<feature type="domain" description="DNA endonuclease activator Ctp1 C-terminal" evidence="5">
    <location>
        <begin position="351"/>
        <end position="413"/>
    </location>
</feature>
<feature type="region of interest" description="Disordered" evidence="4">
    <location>
        <begin position="279"/>
        <end position="325"/>
    </location>
</feature>
<evidence type="ECO:0000256" key="1">
    <source>
        <dbReference type="ARBA" id="ARBA00004123"/>
    </source>
</evidence>
<evidence type="ECO:0000313" key="6">
    <source>
        <dbReference type="Proteomes" id="UP000515146"/>
    </source>
</evidence>
<proteinExistence type="predicted"/>
<keyword evidence="3" id="KW-0539">Nucleus</keyword>
<evidence type="ECO:0000256" key="4">
    <source>
        <dbReference type="SAM" id="MobiDB-lite"/>
    </source>
</evidence>
<organism evidence="6 7">
    <name type="scientific">Dermatophagoides pteronyssinus</name>
    <name type="common">European house dust mite</name>
    <dbReference type="NCBI Taxonomy" id="6956"/>
    <lineage>
        <taxon>Eukaryota</taxon>
        <taxon>Metazoa</taxon>
        <taxon>Ecdysozoa</taxon>
        <taxon>Arthropoda</taxon>
        <taxon>Chelicerata</taxon>
        <taxon>Arachnida</taxon>
        <taxon>Acari</taxon>
        <taxon>Acariformes</taxon>
        <taxon>Sarcoptiformes</taxon>
        <taxon>Astigmata</taxon>
        <taxon>Psoroptidia</taxon>
        <taxon>Analgoidea</taxon>
        <taxon>Pyroglyphidae</taxon>
        <taxon>Dermatophagoidinae</taxon>
        <taxon>Dermatophagoides</taxon>
    </lineage>
</organism>
<dbReference type="AlphaFoldDB" id="A0A6P6XU23"/>
<evidence type="ECO:0000313" key="7">
    <source>
        <dbReference type="RefSeq" id="XP_027196336.1"/>
    </source>
</evidence>
<sequence>MDLINNDDDFENDSLEDEQIVNEIPESPMIVDEQKDKDNFGFDLVPKQQEMVKNSLFTNVSTHPALPTGIVVIDKNGKTLDIRDRIRMKNKTFGRMKFKDFKQAKKKIESEKSINNRSMSVMQNMKKLKNNLSFLISDMDKMSPSSSRQEESTSENFLRGNETQIPSSRMLAENSISINSDKLNHSSNSSDSIESEQVFSITSPDQLNNNEINSNSFISRFSINVNESIFDCNNEYCDDNDYDTQTILVDKTIDINQSSLNETYSSNFVIDETKIMDHDSLDSSSSSIRDEGPIPSASTSQTEQPKSSQEDFFNPHGYQNEDDDVGEVKLKVFKDKKSAKIKQKENGENVRSPIERDYQCDRMFRTLCHNCQNYYSSRQLSMAKLQSLLDDCAKHRGYRSAYRSPPRFWEIDFIDDKIDSKEDKKQRKKKSDHNNRQNSK</sequence>
<evidence type="ECO:0000256" key="3">
    <source>
        <dbReference type="ARBA" id="ARBA00023242"/>
    </source>
</evidence>
<feature type="region of interest" description="Disordered" evidence="4">
    <location>
        <begin position="139"/>
        <end position="170"/>
    </location>
</feature>
<feature type="compositionally biased region" description="Polar residues" evidence="4">
    <location>
        <begin position="296"/>
        <end position="311"/>
    </location>
</feature>
<dbReference type="InParanoid" id="A0A6P6XU23"/>
<gene>
    <name evidence="7" type="primary">LOC113790828</name>
</gene>
<keyword evidence="6" id="KW-1185">Reference proteome</keyword>
<dbReference type="Pfam" id="PF08573">
    <property type="entry name" value="SAE2"/>
    <property type="match status" value="1"/>
</dbReference>
<evidence type="ECO:0000256" key="2">
    <source>
        <dbReference type="ARBA" id="ARBA00022763"/>
    </source>
</evidence>
<comment type="subcellular location">
    <subcellularLocation>
        <location evidence="1">Nucleus</location>
    </subcellularLocation>
</comment>
<dbReference type="KEGG" id="dpte:113790828"/>
<accession>A0A6P6XU23</accession>
<dbReference type="OMA" id="NESIFDC"/>
<dbReference type="Proteomes" id="UP000515146">
    <property type="component" value="Unplaced"/>
</dbReference>